<keyword evidence="4" id="KW-0813">Transport</keyword>
<dbReference type="GO" id="GO:0015031">
    <property type="term" value="P:protein transport"/>
    <property type="evidence" value="ECO:0007669"/>
    <property type="project" value="UniProtKB-KW"/>
</dbReference>
<evidence type="ECO:0000256" key="3">
    <source>
        <dbReference type="ARBA" id="ARBA00020392"/>
    </source>
</evidence>
<protein>
    <recommendedName>
        <fullName evidence="3">Flagellar FliJ protein</fullName>
    </recommendedName>
</protein>
<dbReference type="AlphaFoldDB" id="A0A941I8V7"/>
<keyword evidence="14" id="KW-1185">Reference proteome</keyword>
<evidence type="ECO:0000256" key="8">
    <source>
        <dbReference type="ARBA" id="ARBA00022927"/>
    </source>
</evidence>
<evidence type="ECO:0000256" key="2">
    <source>
        <dbReference type="ARBA" id="ARBA00010004"/>
    </source>
</evidence>
<evidence type="ECO:0000256" key="4">
    <source>
        <dbReference type="ARBA" id="ARBA00022448"/>
    </source>
</evidence>
<evidence type="ECO:0000256" key="9">
    <source>
        <dbReference type="ARBA" id="ARBA00023136"/>
    </source>
</evidence>
<gene>
    <name evidence="13" type="primary">fliJ</name>
    <name evidence="13" type="ORF">KCX74_02290</name>
</gene>
<evidence type="ECO:0000313" key="13">
    <source>
        <dbReference type="EMBL" id="MBR7794868.1"/>
    </source>
</evidence>
<dbReference type="GO" id="GO:0009288">
    <property type="term" value="C:bacterial-type flagellum"/>
    <property type="evidence" value="ECO:0007669"/>
    <property type="project" value="InterPro"/>
</dbReference>
<dbReference type="InterPro" id="IPR012823">
    <property type="entry name" value="Flagell_FliJ"/>
</dbReference>
<dbReference type="GO" id="GO:0005886">
    <property type="term" value="C:plasma membrane"/>
    <property type="evidence" value="ECO:0007669"/>
    <property type="project" value="UniProtKB-SubCell"/>
</dbReference>
<name>A0A941I8V7_9BACI</name>
<evidence type="ECO:0000256" key="6">
    <source>
        <dbReference type="ARBA" id="ARBA00022500"/>
    </source>
</evidence>
<accession>A0A941I8V7</accession>
<evidence type="ECO:0000256" key="1">
    <source>
        <dbReference type="ARBA" id="ARBA00004413"/>
    </source>
</evidence>
<dbReference type="InterPro" id="IPR053716">
    <property type="entry name" value="Flag_assembly_chemotaxis_eff"/>
</dbReference>
<dbReference type="Pfam" id="PF02050">
    <property type="entry name" value="FliJ"/>
    <property type="match status" value="1"/>
</dbReference>
<dbReference type="GO" id="GO:0006935">
    <property type="term" value="P:chemotaxis"/>
    <property type="evidence" value="ECO:0007669"/>
    <property type="project" value="UniProtKB-KW"/>
</dbReference>
<dbReference type="GO" id="GO:0071973">
    <property type="term" value="P:bacterial-type flagellum-dependent cell motility"/>
    <property type="evidence" value="ECO:0007669"/>
    <property type="project" value="InterPro"/>
</dbReference>
<dbReference type="RefSeq" id="WP_026680894.1">
    <property type="nucleotide sequence ID" value="NZ_BAAACY010000099.1"/>
</dbReference>
<dbReference type="Proteomes" id="UP000675284">
    <property type="component" value="Unassembled WGS sequence"/>
</dbReference>
<dbReference type="Gene3D" id="1.10.287.1700">
    <property type="match status" value="1"/>
</dbReference>
<evidence type="ECO:0000256" key="11">
    <source>
        <dbReference type="SAM" id="Coils"/>
    </source>
</evidence>
<keyword evidence="13" id="KW-0282">Flagellum</keyword>
<keyword evidence="6" id="KW-0145">Chemotaxis</keyword>
<keyword evidence="8" id="KW-0653">Protein transport</keyword>
<dbReference type="NCBIfam" id="TIGR02473">
    <property type="entry name" value="flagell_FliJ"/>
    <property type="match status" value="1"/>
</dbReference>
<dbReference type="GO" id="GO:0044781">
    <property type="term" value="P:bacterial-type flagellum organization"/>
    <property type="evidence" value="ECO:0007669"/>
    <property type="project" value="UniProtKB-KW"/>
</dbReference>
<feature type="region of interest" description="Disordered" evidence="12">
    <location>
        <begin position="121"/>
        <end position="148"/>
    </location>
</feature>
<keyword evidence="11" id="KW-0175">Coiled coil</keyword>
<dbReference type="EMBL" id="JAGSOT010000004">
    <property type="protein sequence ID" value="MBR7794868.1"/>
    <property type="molecule type" value="Genomic_DNA"/>
</dbReference>
<evidence type="ECO:0000313" key="14">
    <source>
        <dbReference type="Proteomes" id="UP000675284"/>
    </source>
</evidence>
<organism evidence="13 14">
    <name type="scientific">Virgibacillus salarius</name>
    <dbReference type="NCBI Taxonomy" id="447199"/>
    <lineage>
        <taxon>Bacteria</taxon>
        <taxon>Bacillati</taxon>
        <taxon>Bacillota</taxon>
        <taxon>Bacilli</taxon>
        <taxon>Bacillales</taxon>
        <taxon>Bacillaceae</taxon>
        <taxon>Virgibacillus</taxon>
    </lineage>
</organism>
<reference evidence="13" key="1">
    <citation type="submission" date="2021-04" db="EMBL/GenBank/DDBJ databases">
        <title>Isolation and polyphasic classification of algal microorganism.</title>
        <authorList>
            <person name="Wang S."/>
        </authorList>
    </citation>
    <scope>NUCLEOTIDE SEQUENCE</scope>
    <source>
        <strain evidence="13">720a</strain>
    </source>
</reference>
<sequence length="148" mass="17577">MAETVVLSKILHIRETEKKHAQKAYQQSIDLFEKTATQLYELLKKKEMAEEVYETALTESTTLDKLKEQFTYIEHLNNHIMHLQEEVQKARFDMEAKQSKLTDAHVEMKKYEKIIETRKKDEAAANRKKEKATMDEVSIHQFLNHKNR</sequence>
<keyword evidence="5" id="KW-1003">Cell membrane</keyword>
<keyword evidence="7" id="KW-1005">Bacterial flagellum biogenesis</keyword>
<comment type="similarity">
    <text evidence="2">Belongs to the FliJ family.</text>
</comment>
<proteinExistence type="inferred from homology"/>
<comment type="subcellular location">
    <subcellularLocation>
        <location evidence="1">Cell membrane</location>
        <topology evidence="1">Peripheral membrane protein</topology>
        <orientation evidence="1">Cytoplasmic side</orientation>
    </subcellularLocation>
</comment>
<keyword evidence="10" id="KW-1006">Bacterial flagellum protein export</keyword>
<feature type="coiled-coil region" evidence="11">
    <location>
        <begin position="73"/>
        <end position="100"/>
    </location>
</feature>
<evidence type="ECO:0000256" key="10">
    <source>
        <dbReference type="ARBA" id="ARBA00023225"/>
    </source>
</evidence>
<keyword evidence="9" id="KW-0472">Membrane</keyword>
<keyword evidence="13" id="KW-0966">Cell projection</keyword>
<comment type="caution">
    <text evidence="13">The sequence shown here is derived from an EMBL/GenBank/DDBJ whole genome shotgun (WGS) entry which is preliminary data.</text>
</comment>
<evidence type="ECO:0000256" key="5">
    <source>
        <dbReference type="ARBA" id="ARBA00022475"/>
    </source>
</evidence>
<feature type="compositionally biased region" description="Basic and acidic residues" evidence="12">
    <location>
        <begin position="121"/>
        <end position="138"/>
    </location>
</feature>
<keyword evidence="13" id="KW-0969">Cilium</keyword>
<evidence type="ECO:0000256" key="12">
    <source>
        <dbReference type="SAM" id="MobiDB-lite"/>
    </source>
</evidence>
<evidence type="ECO:0000256" key="7">
    <source>
        <dbReference type="ARBA" id="ARBA00022795"/>
    </source>
</evidence>